<feature type="region of interest" description="Disordered" evidence="1">
    <location>
        <begin position="81"/>
        <end position="112"/>
    </location>
</feature>
<feature type="region of interest" description="Disordered" evidence="1">
    <location>
        <begin position="141"/>
        <end position="179"/>
    </location>
</feature>
<dbReference type="EMBL" id="PYDT01000006">
    <property type="protein sequence ID" value="THU57568.1"/>
    <property type="molecule type" value="Genomic_DNA"/>
</dbReference>
<comment type="caution">
    <text evidence="2">The sequence shown here is derived from an EMBL/GenBank/DDBJ whole genome shotgun (WGS) entry which is preliminary data.</text>
</comment>
<evidence type="ECO:0000256" key="1">
    <source>
        <dbReference type="SAM" id="MobiDB-lite"/>
    </source>
</evidence>
<dbReference type="Proteomes" id="UP000317650">
    <property type="component" value="Chromosome 3"/>
</dbReference>
<name>A0A4S8J7K5_MUSBA</name>
<feature type="compositionally biased region" description="Gly residues" evidence="1">
    <location>
        <begin position="101"/>
        <end position="111"/>
    </location>
</feature>
<proteinExistence type="predicted"/>
<reference evidence="2 3" key="1">
    <citation type="journal article" date="2019" name="Nat. Plants">
        <title>Genome sequencing of Musa balbisiana reveals subgenome evolution and function divergence in polyploid bananas.</title>
        <authorList>
            <person name="Yao X."/>
        </authorList>
    </citation>
    <scope>NUCLEOTIDE SEQUENCE [LARGE SCALE GENOMIC DNA]</scope>
    <source>
        <strain evidence="3">cv. DH-PKW</strain>
        <tissue evidence="2">Leaves</tissue>
    </source>
</reference>
<evidence type="ECO:0000313" key="3">
    <source>
        <dbReference type="Proteomes" id="UP000317650"/>
    </source>
</evidence>
<keyword evidence="3" id="KW-1185">Reference proteome</keyword>
<organism evidence="2 3">
    <name type="scientific">Musa balbisiana</name>
    <name type="common">Banana</name>
    <dbReference type="NCBI Taxonomy" id="52838"/>
    <lineage>
        <taxon>Eukaryota</taxon>
        <taxon>Viridiplantae</taxon>
        <taxon>Streptophyta</taxon>
        <taxon>Embryophyta</taxon>
        <taxon>Tracheophyta</taxon>
        <taxon>Spermatophyta</taxon>
        <taxon>Magnoliopsida</taxon>
        <taxon>Liliopsida</taxon>
        <taxon>Zingiberales</taxon>
        <taxon>Musaceae</taxon>
        <taxon>Musa</taxon>
    </lineage>
</organism>
<protein>
    <submittedName>
        <fullName evidence="2">Uncharacterized protein</fullName>
    </submittedName>
</protein>
<sequence>MTNQAPESHLGNHNSEPCQTHYPTYDTSVLPRHFCLIDFTTLVSTLQFRLARPPQFDQQGHHPSKLPCDWLIQLPLVSNRPHSDPGVSPGPLRTPRHALERGGGGGGGGRGEGGEVIQHILAPKIRHIRIRTKALLGLENPETTPLPRHAKSESVLRHCLASGTPRRHRPQDTPSQNPY</sequence>
<accession>A0A4S8J7K5</accession>
<evidence type="ECO:0000313" key="2">
    <source>
        <dbReference type="EMBL" id="THU57568.1"/>
    </source>
</evidence>
<gene>
    <name evidence="2" type="ORF">C4D60_Mb03t04890</name>
</gene>
<dbReference type="AlphaFoldDB" id="A0A4S8J7K5"/>